<dbReference type="Pfam" id="PF10981">
    <property type="entry name" value="DUF2788"/>
    <property type="match status" value="1"/>
</dbReference>
<dbReference type="AlphaFoldDB" id="A0A3E1RAF3"/>
<feature type="transmembrane region" description="Helical" evidence="1">
    <location>
        <begin position="42"/>
        <end position="64"/>
    </location>
</feature>
<dbReference type="EMBL" id="QFZK01000014">
    <property type="protein sequence ID" value="RFO95640.1"/>
    <property type="molecule type" value="Genomic_DNA"/>
</dbReference>
<name>A0A3E1RAF3_9BURK</name>
<keyword evidence="3" id="KW-1185">Reference proteome</keyword>
<organism evidence="2 3">
    <name type="scientific">Rhodoferax lacus</name>
    <dbReference type="NCBI Taxonomy" id="2184758"/>
    <lineage>
        <taxon>Bacteria</taxon>
        <taxon>Pseudomonadati</taxon>
        <taxon>Pseudomonadota</taxon>
        <taxon>Betaproteobacteria</taxon>
        <taxon>Burkholderiales</taxon>
        <taxon>Comamonadaceae</taxon>
        <taxon>Rhodoferax</taxon>
    </lineage>
</organism>
<keyword evidence="1" id="KW-1133">Transmembrane helix</keyword>
<sequence>MMFGFSEEQIATFGLTFGVGGFMLYMLFIIGHLAWESKAGKFGTFVIFLGLAFGMVGFVAKYFIQWFMEHN</sequence>
<evidence type="ECO:0000313" key="3">
    <source>
        <dbReference type="Proteomes" id="UP000260665"/>
    </source>
</evidence>
<reference evidence="2 3" key="1">
    <citation type="submission" date="2018-05" db="EMBL/GenBank/DDBJ databases">
        <title>Rhodoferax soyangensis sp.nov., isolated from an oligotrophic freshwater lake.</title>
        <authorList>
            <person name="Park M."/>
        </authorList>
    </citation>
    <scope>NUCLEOTIDE SEQUENCE [LARGE SCALE GENOMIC DNA]</scope>
    <source>
        <strain evidence="2 3">IMCC26218</strain>
    </source>
</reference>
<dbReference type="InterPro" id="IPR021249">
    <property type="entry name" value="DUF2788"/>
</dbReference>
<comment type="caution">
    <text evidence="2">The sequence shown here is derived from an EMBL/GenBank/DDBJ whole genome shotgun (WGS) entry which is preliminary data.</text>
</comment>
<evidence type="ECO:0000313" key="2">
    <source>
        <dbReference type="EMBL" id="RFO95640.1"/>
    </source>
</evidence>
<feature type="transmembrane region" description="Helical" evidence="1">
    <location>
        <begin position="12"/>
        <end position="35"/>
    </location>
</feature>
<protein>
    <submittedName>
        <fullName evidence="2">DUF2788 domain-containing protein</fullName>
    </submittedName>
</protein>
<evidence type="ECO:0000256" key="1">
    <source>
        <dbReference type="SAM" id="Phobius"/>
    </source>
</evidence>
<accession>A0A3E1RAF3</accession>
<proteinExistence type="predicted"/>
<keyword evidence="1" id="KW-0812">Transmembrane</keyword>
<dbReference type="OrthoDB" id="5625617at2"/>
<dbReference type="Proteomes" id="UP000260665">
    <property type="component" value="Unassembled WGS sequence"/>
</dbReference>
<gene>
    <name evidence="2" type="ORF">DIC66_17745</name>
</gene>
<keyword evidence="1" id="KW-0472">Membrane</keyword>